<dbReference type="SUPFAM" id="SSF50969">
    <property type="entry name" value="YVTN repeat-like/Quinoprotein amine dehydrogenase"/>
    <property type="match status" value="1"/>
</dbReference>
<organism evidence="1 2">
    <name type="scientific">Saezia sanguinis</name>
    <dbReference type="NCBI Taxonomy" id="1965230"/>
    <lineage>
        <taxon>Bacteria</taxon>
        <taxon>Pseudomonadati</taxon>
        <taxon>Pseudomonadota</taxon>
        <taxon>Betaproteobacteria</taxon>
        <taxon>Burkholderiales</taxon>
        <taxon>Saeziaceae</taxon>
        <taxon>Saezia</taxon>
    </lineage>
</organism>
<keyword evidence="2" id="KW-1185">Reference proteome</keyword>
<dbReference type="Proteomes" id="UP000286947">
    <property type="component" value="Unassembled WGS sequence"/>
</dbReference>
<evidence type="ECO:0000313" key="1">
    <source>
        <dbReference type="EMBL" id="RUS67536.1"/>
    </source>
</evidence>
<accession>A0A433SFQ9</accession>
<dbReference type="OrthoDB" id="9765809at2"/>
<dbReference type="AlphaFoldDB" id="A0A433SFQ9"/>
<comment type="caution">
    <text evidence="1">The sequence shown here is derived from an EMBL/GenBank/DDBJ whole genome shotgun (WGS) entry which is preliminary data.</text>
</comment>
<sequence>MQSSEVIKSIPICAYQVSDTDRNLFALLDEQQALHLYSLKDHHIVQTFQLTMLHPSNHSSIYFSAPYIAVAETFGLNAAVIDTDSGYVMRLSRENYHSDVCSFALGFVRHNNKTLLMHQTQWNRLDVTDPATGTLLTQRTIDHSQQKNYLDYFHSRLHISPGKNNFLINGWIWGPQDNVRCGEVGTFLNQYEPSTMHVDYSNGYNWDRPATFINDDVFVIGVDDPDPALYDEDEIQQWIPRRLQFYNFKDAQSDGLLPQFKMLDGDWFEKVDYGEVKGQLHYAPSLKALVAISNKGIFAIDLQGQLLAEIPLENPAQWMFSTEHEMLYRLHDHHMQTVALSKYL</sequence>
<gene>
    <name evidence="1" type="ORF">CUZ56_00010</name>
</gene>
<name>A0A433SFQ9_9BURK</name>
<dbReference type="RefSeq" id="WP_126977020.1">
    <property type="nucleotide sequence ID" value="NZ_PQSP01000001.1"/>
</dbReference>
<dbReference type="InterPro" id="IPR011044">
    <property type="entry name" value="Quino_amine_DH_bsu"/>
</dbReference>
<protein>
    <submittedName>
        <fullName evidence="1">Uncharacterized protein</fullName>
    </submittedName>
</protein>
<proteinExistence type="predicted"/>
<reference evidence="1 2" key="1">
    <citation type="submission" date="2018-01" db="EMBL/GenBank/DDBJ databases">
        <title>Saezia sanguinis gen. nov., sp. nov., in the order Burkholderiales isolated from human blood.</title>
        <authorList>
            <person name="Medina-Pascual M.J."/>
            <person name="Valdezate S."/>
            <person name="Monzon S."/>
            <person name="Cuesta I."/>
            <person name="Carrasco G."/>
            <person name="Villalon P."/>
            <person name="Saez-Nieto J.A."/>
        </authorList>
    </citation>
    <scope>NUCLEOTIDE SEQUENCE [LARGE SCALE GENOMIC DNA]</scope>
    <source>
        <strain evidence="1 2">CNM695-12</strain>
    </source>
</reference>
<dbReference type="EMBL" id="PQSP01000001">
    <property type="protein sequence ID" value="RUS67536.1"/>
    <property type="molecule type" value="Genomic_DNA"/>
</dbReference>
<evidence type="ECO:0000313" key="2">
    <source>
        <dbReference type="Proteomes" id="UP000286947"/>
    </source>
</evidence>